<dbReference type="EMBL" id="AZDI01000006">
    <property type="protein sequence ID" value="KRK45593.1"/>
    <property type="molecule type" value="Genomic_DNA"/>
</dbReference>
<dbReference type="Proteomes" id="UP000051450">
    <property type="component" value="Unassembled WGS sequence"/>
</dbReference>
<accession>A0A0R1HJB9</accession>
<evidence type="ECO:0000313" key="1">
    <source>
        <dbReference type="EMBL" id="KRK45593.1"/>
    </source>
</evidence>
<comment type="caution">
    <text evidence="1">The sequence shown here is derived from an EMBL/GenBank/DDBJ whole genome shotgun (WGS) entry which is preliminary data.</text>
</comment>
<keyword evidence="2" id="KW-1185">Reference proteome</keyword>
<dbReference type="STRING" id="1423719.FC66_GL001241"/>
<organism evidence="1 2">
    <name type="scientific">Dellaglioa algida DSM 15638</name>
    <dbReference type="NCBI Taxonomy" id="1423719"/>
    <lineage>
        <taxon>Bacteria</taxon>
        <taxon>Bacillati</taxon>
        <taxon>Bacillota</taxon>
        <taxon>Bacilli</taxon>
        <taxon>Lactobacillales</taxon>
        <taxon>Lactobacillaceae</taxon>
        <taxon>Dellaglioa</taxon>
    </lineage>
</organism>
<dbReference type="PATRIC" id="fig|1423719.4.peg.1262"/>
<gene>
    <name evidence="1" type="ORF">FC66_GL001241</name>
</gene>
<sequence>MGTKGLRVLGRMERPNMQDKIKIYNQAYKELPNDVRVLAKERHLSEDDKNLAVLFELFIESTVNLSEFYGFNDNKKQLFNDLKKNLAEATQLIDQYHCYRKWFEKYQPYFKCFAKTKFLTVCEWDAERKVCVDDGQGEVNKLEEKWENLRITS</sequence>
<protein>
    <submittedName>
        <fullName evidence="1">Uncharacterized protein</fullName>
    </submittedName>
</protein>
<proteinExistence type="predicted"/>
<reference evidence="1 2" key="1">
    <citation type="journal article" date="2015" name="Genome Announc.">
        <title>Expanding the biotechnology potential of lactobacilli through comparative genomics of 213 strains and associated genera.</title>
        <authorList>
            <person name="Sun Z."/>
            <person name="Harris H.M."/>
            <person name="McCann A."/>
            <person name="Guo C."/>
            <person name="Argimon S."/>
            <person name="Zhang W."/>
            <person name="Yang X."/>
            <person name="Jeffery I.B."/>
            <person name="Cooney J.C."/>
            <person name="Kagawa T.F."/>
            <person name="Liu W."/>
            <person name="Song Y."/>
            <person name="Salvetti E."/>
            <person name="Wrobel A."/>
            <person name="Rasinkangas P."/>
            <person name="Parkhill J."/>
            <person name="Rea M.C."/>
            <person name="O'Sullivan O."/>
            <person name="Ritari J."/>
            <person name="Douillard F.P."/>
            <person name="Paul Ross R."/>
            <person name="Yang R."/>
            <person name="Briner A.E."/>
            <person name="Felis G.E."/>
            <person name="de Vos W.M."/>
            <person name="Barrangou R."/>
            <person name="Klaenhammer T.R."/>
            <person name="Caufield P.W."/>
            <person name="Cui Y."/>
            <person name="Zhang H."/>
            <person name="O'Toole P.W."/>
        </authorList>
    </citation>
    <scope>NUCLEOTIDE SEQUENCE [LARGE SCALE GENOMIC DNA]</scope>
    <source>
        <strain evidence="1 2">DSM 15638</strain>
    </source>
</reference>
<evidence type="ECO:0000313" key="2">
    <source>
        <dbReference type="Proteomes" id="UP000051450"/>
    </source>
</evidence>
<dbReference type="AlphaFoldDB" id="A0A0R1HJB9"/>
<name>A0A0R1HJB9_9LACO</name>